<name>A0A2L0ESP5_SORCE</name>
<accession>A0A2L0ESP5</accession>
<dbReference type="InterPro" id="IPR043147">
    <property type="entry name" value="Penicillin_amidase_A-knob"/>
</dbReference>
<evidence type="ECO:0000313" key="9">
    <source>
        <dbReference type="EMBL" id="AUX42304.1"/>
    </source>
</evidence>
<feature type="chain" id="PRO_5014804640" description="Penicillin amidase" evidence="8">
    <location>
        <begin position="25"/>
        <end position="954"/>
    </location>
</feature>
<keyword evidence="6" id="KW-0479">Metal-binding</keyword>
<dbReference type="OrthoDB" id="9760084at2"/>
<evidence type="ECO:0008006" key="11">
    <source>
        <dbReference type="Google" id="ProtNLM"/>
    </source>
</evidence>
<evidence type="ECO:0000256" key="7">
    <source>
        <dbReference type="SAM" id="MobiDB-lite"/>
    </source>
</evidence>
<proteinExistence type="inferred from homology"/>
<dbReference type="CDD" id="cd03747">
    <property type="entry name" value="Ntn_PGA_like"/>
    <property type="match status" value="1"/>
</dbReference>
<dbReference type="EMBL" id="CP012673">
    <property type="protein sequence ID" value="AUX42304.1"/>
    <property type="molecule type" value="Genomic_DNA"/>
</dbReference>
<keyword evidence="4" id="KW-0865">Zymogen</keyword>
<sequence length="954" mass="101769">MRRRAHAAFLGLITLTLLGVPGCADENVNPVEPGTTTTTDPPRDGVALAGLEGDVEVVVDDRGVPHIYATTLHDAAMVQGYLMARDRFPQMEMLRRNVTGRLAEFLGALAPEALQADIAARTIGFKRIADRIYDELPAGDPTRVAVDAFAAGVSVYMQEVRDGKQALPDGADLLTALLLSKPQVFTDWTPQDSLAIGRFLSHTLSYDADYKVHLTTMAAVAAATFPAGDPRAGIFRDFYSFATARNVYSRDGFPNVDTDGGTRALLPDGRDPASAPQKRPGPPPPAPPLPALDVLTSAKGFFDIAGRLSGRFGDEFRGSNNWVVSGDKTASGAPLLANDPHLSLPSPPLFWYAHLNTTRAGGDLNVQGLALVGVPGVLLGYNDHIAWGATTAGHDVTDVYEETITEGQGGAADTVLFDGKQVAIEVVTETIQVADQDDVVIELERVPHHGLIVPTVVDGKIVPRTSTKALSVRWTGDDPSGEISAFLGLDFAKDVAEAQAALEHFEVGAQSFVVIDRAGDIFWSTQSRVPVRAEAAMTWDPETGTGLSPAMVLPGDGSAEWIGTLDDRYLPHDLNPERGYIATANNDLVGVTADGNPFNDPHYISYGYDPGHRIARITERLEELTAAGGVTPEDMRRLQGDQQSPLGRLLAPSFVEAAARAAEERATPGTHSDLATLVTAASAEDLDALAAAAARLSAWTSYDTPTGVDIGDGAPPASEVEDSIAAMIFNMSTLQLVPLAFGDESTALGAHPGSAAIASVLQWAILTPQQLATFDPDLGDTVLWDDLATPDTESRDERIVRAMLQAVAALRDRLGADMAGWQWGRLHTIRFASQVPMLAGGSPVTLPTEDDPEFPGGFPRPGDNFGVDAANPGMWDSDPFDYGSGAVQRVVVEMTPDGPRAWNALPGGQHFDPESPHHADEAEHWRRNEAPEMYFTDEAVQAHEESRLVFIPGG</sequence>
<dbReference type="GO" id="GO:0046872">
    <property type="term" value="F:metal ion binding"/>
    <property type="evidence" value="ECO:0007669"/>
    <property type="project" value="UniProtKB-KW"/>
</dbReference>
<dbReference type="RefSeq" id="WP_104981137.1">
    <property type="nucleotide sequence ID" value="NZ_CP012673.1"/>
</dbReference>
<dbReference type="Gene3D" id="1.10.439.10">
    <property type="entry name" value="Penicillin Amidohydrolase, domain 1"/>
    <property type="match status" value="1"/>
</dbReference>
<dbReference type="InterPro" id="IPR029055">
    <property type="entry name" value="Ntn_hydrolases_N"/>
</dbReference>
<gene>
    <name evidence="9" type="ORF">SOCE26_037340</name>
</gene>
<dbReference type="InterPro" id="IPR014395">
    <property type="entry name" value="Pen/GL7ACA/AHL_acylase"/>
</dbReference>
<dbReference type="Gene3D" id="3.60.20.10">
    <property type="entry name" value="Glutamine Phosphoribosylpyrophosphate, subunit 1, domain 1"/>
    <property type="match status" value="1"/>
</dbReference>
<dbReference type="InterPro" id="IPR002692">
    <property type="entry name" value="S45"/>
</dbReference>
<dbReference type="InterPro" id="IPR043146">
    <property type="entry name" value="Penicillin_amidase_N_B-knob"/>
</dbReference>
<feature type="region of interest" description="Disordered" evidence="7">
    <location>
        <begin position="252"/>
        <end position="290"/>
    </location>
</feature>
<evidence type="ECO:0000256" key="8">
    <source>
        <dbReference type="SAM" id="SignalP"/>
    </source>
</evidence>
<dbReference type="AlphaFoldDB" id="A0A2L0ESP5"/>
<feature type="compositionally biased region" description="Pro residues" evidence="7">
    <location>
        <begin position="279"/>
        <end position="290"/>
    </location>
</feature>
<dbReference type="InterPro" id="IPR023343">
    <property type="entry name" value="Penicillin_amidase_dom1"/>
</dbReference>
<dbReference type="GO" id="GO:0017000">
    <property type="term" value="P:antibiotic biosynthetic process"/>
    <property type="evidence" value="ECO:0007669"/>
    <property type="project" value="InterPro"/>
</dbReference>
<dbReference type="Proteomes" id="UP000238348">
    <property type="component" value="Chromosome"/>
</dbReference>
<evidence type="ECO:0000256" key="6">
    <source>
        <dbReference type="PIRSR" id="PIRSR001227-2"/>
    </source>
</evidence>
<dbReference type="PANTHER" id="PTHR34218:SF3">
    <property type="entry name" value="ACYL-HOMOSERINE LACTONE ACYLASE PVDQ"/>
    <property type="match status" value="1"/>
</dbReference>
<keyword evidence="6" id="KW-0106">Calcium</keyword>
<dbReference type="Gene3D" id="2.30.120.10">
    <property type="match status" value="1"/>
</dbReference>
<dbReference type="GO" id="GO:0016811">
    <property type="term" value="F:hydrolase activity, acting on carbon-nitrogen (but not peptide) bonds, in linear amides"/>
    <property type="evidence" value="ECO:0007669"/>
    <property type="project" value="InterPro"/>
</dbReference>
<feature type="active site" description="Nucleophile" evidence="5">
    <location>
        <position position="319"/>
    </location>
</feature>
<feature type="binding site" evidence="6">
    <location>
        <position position="398"/>
    </location>
    <ligand>
        <name>Ca(2+)</name>
        <dbReference type="ChEBI" id="CHEBI:29108"/>
    </ligand>
</feature>
<comment type="cofactor">
    <cofactor evidence="6">
        <name>Ca(2+)</name>
        <dbReference type="ChEBI" id="CHEBI:29108"/>
    </cofactor>
    <text evidence="6">Binds 1 Ca(2+) ion per dimer.</text>
</comment>
<dbReference type="PIRSF" id="PIRSF001227">
    <property type="entry name" value="Pen_acylase"/>
    <property type="match status" value="1"/>
</dbReference>
<evidence type="ECO:0000256" key="3">
    <source>
        <dbReference type="ARBA" id="ARBA00022801"/>
    </source>
</evidence>
<evidence type="ECO:0000256" key="2">
    <source>
        <dbReference type="ARBA" id="ARBA00022729"/>
    </source>
</evidence>
<evidence type="ECO:0000256" key="4">
    <source>
        <dbReference type="ARBA" id="ARBA00023145"/>
    </source>
</evidence>
<dbReference type="Gene3D" id="1.10.1400.10">
    <property type="match status" value="1"/>
</dbReference>
<protein>
    <recommendedName>
        <fullName evidence="11">Penicillin amidase</fullName>
    </recommendedName>
</protein>
<feature type="signal peptide" evidence="8">
    <location>
        <begin position="1"/>
        <end position="24"/>
    </location>
</feature>
<evidence type="ECO:0000313" key="10">
    <source>
        <dbReference type="Proteomes" id="UP000238348"/>
    </source>
</evidence>
<feature type="binding site" evidence="6">
    <location>
        <position position="395"/>
    </location>
    <ligand>
        <name>Ca(2+)</name>
        <dbReference type="ChEBI" id="CHEBI:29108"/>
    </ligand>
</feature>
<keyword evidence="3" id="KW-0378">Hydrolase</keyword>
<reference evidence="9 10" key="1">
    <citation type="submission" date="2015-09" db="EMBL/GenBank/DDBJ databases">
        <title>Sorangium comparison.</title>
        <authorList>
            <person name="Zaburannyi N."/>
            <person name="Bunk B."/>
            <person name="Overmann J."/>
            <person name="Mueller R."/>
        </authorList>
    </citation>
    <scope>NUCLEOTIDE SEQUENCE [LARGE SCALE GENOMIC DNA]</scope>
    <source>
        <strain evidence="9 10">So ce26</strain>
    </source>
</reference>
<keyword evidence="2 8" id="KW-0732">Signal</keyword>
<dbReference type="SUPFAM" id="SSF56235">
    <property type="entry name" value="N-terminal nucleophile aminohydrolases (Ntn hydrolases)"/>
    <property type="match status" value="1"/>
</dbReference>
<dbReference type="PANTHER" id="PTHR34218">
    <property type="entry name" value="PEPTIDASE S45 PENICILLIN AMIDASE"/>
    <property type="match status" value="1"/>
</dbReference>
<evidence type="ECO:0000256" key="5">
    <source>
        <dbReference type="PIRSR" id="PIRSR001227-1"/>
    </source>
</evidence>
<comment type="similarity">
    <text evidence="1">Belongs to the peptidase S45 family.</text>
</comment>
<evidence type="ECO:0000256" key="1">
    <source>
        <dbReference type="ARBA" id="ARBA00006586"/>
    </source>
</evidence>
<organism evidence="9 10">
    <name type="scientific">Sorangium cellulosum</name>
    <name type="common">Polyangium cellulosum</name>
    <dbReference type="NCBI Taxonomy" id="56"/>
    <lineage>
        <taxon>Bacteria</taxon>
        <taxon>Pseudomonadati</taxon>
        <taxon>Myxococcota</taxon>
        <taxon>Polyangia</taxon>
        <taxon>Polyangiales</taxon>
        <taxon>Polyangiaceae</taxon>
        <taxon>Sorangium</taxon>
    </lineage>
</organism>
<dbReference type="Pfam" id="PF01804">
    <property type="entry name" value="Penicil_amidase"/>
    <property type="match status" value="1"/>
</dbReference>